<reference evidence="1" key="1">
    <citation type="submission" date="2020-08" db="EMBL/GenBank/DDBJ databases">
        <title>Plant Genome Project.</title>
        <authorList>
            <person name="Zhang R.-G."/>
        </authorList>
    </citation>
    <scope>NUCLEOTIDE SEQUENCE</scope>
    <source>
        <strain evidence="1">WSP0</strain>
        <tissue evidence="1">Leaf</tissue>
    </source>
</reference>
<sequence length="101" mass="11492">MDKMLPHHQIILPTRVDIYLYMYVFYLTYFTNQFNISSCASSALFTATSSSSLYLTVHPCSTPGNIFTKLSTCEVWHLRPPQTSSRVPVETLCQSLLPVLK</sequence>
<keyword evidence="2" id="KW-1185">Reference proteome</keyword>
<organism evidence="1 2">
    <name type="scientific">Rhododendron griersonianum</name>
    <dbReference type="NCBI Taxonomy" id="479676"/>
    <lineage>
        <taxon>Eukaryota</taxon>
        <taxon>Viridiplantae</taxon>
        <taxon>Streptophyta</taxon>
        <taxon>Embryophyta</taxon>
        <taxon>Tracheophyta</taxon>
        <taxon>Spermatophyta</taxon>
        <taxon>Magnoliopsida</taxon>
        <taxon>eudicotyledons</taxon>
        <taxon>Gunneridae</taxon>
        <taxon>Pentapetalae</taxon>
        <taxon>asterids</taxon>
        <taxon>Ericales</taxon>
        <taxon>Ericaceae</taxon>
        <taxon>Ericoideae</taxon>
        <taxon>Rhodoreae</taxon>
        <taxon>Rhododendron</taxon>
    </lineage>
</organism>
<comment type="caution">
    <text evidence="1">The sequence shown here is derived from an EMBL/GenBank/DDBJ whole genome shotgun (WGS) entry which is preliminary data.</text>
</comment>
<evidence type="ECO:0000313" key="1">
    <source>
        <dbReference type="EMBL" id="KAG5554834.1"/>
    </source>
</evidence>
<name>A0AAV6KRD2_9ERIC</name>
<dbReference type="EMBL" id="JACTNZ010000004">
    <property type="protein sequence ID" value="KAG5554834.1"/>
    <property type="molecule type" value="Genomic_DNA"/>
</dbReference>
<protein>
    <submittedName>
        <fullName evidence="1">Uncharacterized protein</fullName>
    </submittedName>
</protein>
<dbReference type="Proteomes" id="UP000823749">
    <property type="component" value="Chromosome 4"/>
</dbReference>
<proteinExistence type="predicted"/>
<dbReference type="AlphaFoldDB" id="A0AAV6KRD2"/>
<accession>A0AAV6KRD2</accession>
<evidence type="ECO:0000313" key="2">
    <source>
        <dbReference type="Proteomes" id="UP000823749"/>
    </source>
</evidence>
<gene>
    <name evidence="1" type="ORF">RHGRI_012408</name>
</gene>